<dbReference type="SUPFAM" id="SSF51197">
    <property type="entry name" value="Clavaminate synthase-like"/>
    <property type="match status" value="1"/>
</dbReference>
<gene>
    <name evidence="2" type="ORF">THAPSDRAFT_9292</name>
</gene>
<dbReference type="Pfam" id="PF05721">
    <property type="entry name" value="PhyH"/>
    <property type="match status" value="1"/>
</dbReference>
<evidence type="ECO:0000313" key="3">
    <source>
        <dbReference type="Proteomes" id="UP000001449"/>
    </source>
</evidence>
<dbReference type="HOGENOM" id="CLU_532679_0_0_1"/>
<dbReference type="KEGG" id="tps:THAPSDRAFT_9292"/>
<organism evidence="2 3">
    <name type="scientific">Thalassiosira pseudonana</name>
    <name type="common">Marine diatom</name>
    <name type="synonym">Cyclotella nana</name>
    <dbReference type="NCBI Taxonomy" id="35128"/>
    <lineage>
        <taxon>Eukaryota</taxon>
        <taxon>Sar</taxon>
        <taxon>Stramenopiles</taxon>
        <taxon>Ochrophyta</taxon>
        <taxon>Bacillariophyta</taxon>
        <taxon>Coscinodiscophyceae</taxon>
        <taxon>Thalassiosirophycidae</taxon>
        <taxon>Thalassiosirales</taxon>
        <taxon>Thalassiosiraceae</taxon>
        <taxon>Thalassiosira</taxon>
    </lineage>
</organism>
<accession>B8CAW9</accession>
<dbReference type="EMBL" id="CM000648">
    <property type="protein sequence ID" value="EED89028.1"/>
    <property type="molecule type" value="Genomic_DNA"/>
</dbReference>
<feature type="region of interest" description="Disordered" evidence="1">
    <location>
        <begin position="197"/>
        <end position="216"/>
    </location>
</feature>
<reference evidence="2 3" key="2">
    <citation type="journal article" date="2008" name="Nature">
        <title>The Phaeodactylum genome reveals the evolutionary history of diatom genomes.</title>
        <authorList>
            <person name="Bowler C."/>
            <person name="Allen A.E."/>
            <person name="Badger J.H."/>
            <person name="Grimwood J."/>
            <person name="Jabbari K."/>
            <person name="Kuo A."/>
            <person name="Maheswari U."/>
            <person name="Martens C."/>
            <person name="Maumus F."/>
            <person name="Otillar R.P."/>
            <person name="Rayko E."/>
            <person name="Salamov A."/>
            <person name="Vandepoele K."/>
            <person name="Beszteri B."/>
            <person name="Gruber A."/>
            <person name="Heijde M."/>
            <person name="Katinka M."/>
            <person name="Mock T."/>
            <person name="Valentin K."/>
            <person name="Verret F."/>
            <person name="Berges J.A."/>
            <person name="Brownlee C."/>
            <person name="Cadoret J.P."/>
            <person name="Chiovitti A."/>
            <person name="Choi C.J."/>
            <person name="Coesel S."/>
            <person name="De Martino A."/>
            <person name="Detter J.C."/>
            <person name="Durkin C."/>
            <person name="Falciatore A."/>
            <person name="Fournet J."/>
            <person name="Haruta M."/>
            <person name="Huysman M.J."/>
            <person name="Jenkins B.D."/>
            <person name="Jiroutova K."/>
            <person name="Jorgensen R.E."/>
            <person name="Joubert Y."/>
            <person name="Kaplan A."/>
            <person name="Kroger N."/>
            <person name="Kroth P.G."/>
            <person name="La Roche J."/>
            <person name="Lindquist E."/>
            <person name="Lommer M."/>
            <person name="Martin-Jezequel V."/>
            <person name="Lopez P.J."/>
            <person name="Lucas S."/>
            <person name="Mangogna M."/>
            <person name="McGinnis K."/>
            <person name="Medlin L.K."/>
            <person name="Montsant A."/>
            <person name="Oudot-Le Secq M.P."/>
            <person name="Napoli C."/>
            <person name="Obornik M."/>
            <person name="Parker M.S."/>
            <person name="Petit J.L."/>
            <person name="Porcel B.M."/>
            <person name="Poulsen N."/>
            <person name="Robison M."/>
            <person name="Rychlewski L."/>
            <person name="Rynearson T.A."/>
            <person name="Schmutz J."/>
            <person name="Shapiro H."/>
            <person name="Siaut M."/>
            <person name="Stanley M."/>
            <person name="Sussman M.R."/>
            <person name="Taylor A.R."/>
            <person name="Vardi A."/>
            <person name="von Dassow P."/>
            <person name="Vyverman W."/>
            <person name="Willis A."/>
            <person name="Wyrwicz L.S."/>
            <person name="Rokhsar D.S."/>
            <person name="Weissenbach J."/>
            <person name="Armbrust E.V."/>
            <person name="Green B.R."/>
            <person name="Van de Peer Y."/>
            <person name="Grigoriev I.V."/>
        </authorList>
    </citation>
    <scope>NUCLEOTIDE SEQUENCE [LARGE SCALE GENOMIC DNA]</scope>
    <source>
        <strain evidence="2 3">CCMP1335</strain>
    </source>
</reference>
<dbReference type="PANTHER" id="PTHR37563">
    <property type="entry name" value="PHYTANOYL-COA DIOXYGENASE FAMILY PROTEIN (AFU_ORTHOLOGUE AFUA_2G03330)"/>
    <property type="match status" value="1"/>
</dbReference>
<dbReference type="InterPro" id="IPR008775">
    <property type="entry name" value="Phytyl_CoA_dOase-like"/>
</dbReference>
<reference evidence="2 3" key="1">
    <citation type="journal article" date="2004" name="Science">
        <title>The genome of the diatom Thalassiosira pseudonana: ecology, evolution, and metabolism.</title>
        <authorList>
            <person name="Armbrust E.V."/>
            <person name="Berges J.A."/>
            <person name="Bowler C."/>
            <person name="Green B.R."/>
            <person name="Martinez D."/>
            <person name="Putnam N.H."/>
            <person name="Zhou S."/>
            <person name="Allen A.E."/>
            <person name="Apt K.E."/>
            <person name="Bechner M."/>
            <person name="Brzezinski M.A."/>
            <person name="Chaal B.K."/>
            <person name="Chiovitti A."/>
            <person name="Davis A.K."/>
            <person name="Demarest M.S."/>
            <person name="Detter J.C."/>
            <person name="Glavina T."/>
            <person name="Goodstein D."/>
            <person name="Hadi M.Z."/>
            <person name="Hellsten U."/>
            <person name="Hildebrand M."/>
            <person name="Jenkins B.D."/>
            <person name="Jurka J."/>
            <person name="Kapitonov V.V."/>
            <person name="Kroger N."/>
            <person name="Lau W.W."/>
            <person name="Lane T.W."/>
            <person name="Larimer F.W."/>
            <person name="Lippmeier J.C."/>
            <person name="Lucas S."/>
            <person name="Medina M."/>
            <person name="Montsant A."/>
            <person name="Obornik M."/>
            <person name="Parker M.S."/>
            <person name="Palenik B."/>
            <person name="Pazour G.J."/>
            <person name="Richardson P.M."/>
            <person name="Rynearson T.A."/>
            <person name="Saito M.A."/>
            <person name="Schwartz D.C."/>
            <person name="Thamatrakoln K."/>
            <person name="Valentin K."/>
            <person name="Vardi A."/>
            <person name="Wilkerson F.P."/>
            <person name="Rokhsar D.S."/>
        </authorList>
    </citation>
    <scope>NUCLEOTIDE SEQUENCE [LARGE SCALE GENOMIC DNA]</scope>
    <source>
        <strain evidence="2 3">CCMP1335</strain>
    </source>
</reference>
<sequence>MASEPNKGTEANSHDSLPTSRGWIFHSLCSSGDGTATADGNSNDGNTTTYTNMVDAFHHDGFICLSSLFTPDFTSFLLEECDEIVREVFAWLVECGETEFALPSRRRCCVADCNDDMVMLDDAQGESEAAKEDTTCRQYEYPLQQGLKNGYKELVMRSPGRYELVLLVDDPEDEGEGSLVEKTQCLLSKELFDKARRKGSNQSTTKATAGGKRSKELDVSSSRRSCLALILEWIQNAVNQSTSNNQQYHLPEQCAQHQEQMQQFMMLVKSIFSPLSTQEITEIITNTSIKTARDDEFYLANFSLLISTPGSTTQSWHCDGGHTSLQTHNPCHCFNVFLPLVDVPMAMGPTEVRPGSHVHTRNLAPMLLAARARKTLRAPVIPLLRRGDALLFDYRILHRGRANGIEAVDEDGDDDLNGSERNVTFVGSGKDRPVLVMTFAKKWFVDVLNFPKRSIFQERKYHHSIATPVSNYSSGNQVIDAFQVGNQEEGLDEYAQLPFIDVDYTPKRVTEK</sequence>
<dbReference type="RefSeq" id="XP_002293292.1">
    <property type="nucleotide sequence ID" value="XM_002293256.1"/>
</dbReference>
<dbReference type="Gene3D" id="2.60.120.620">
    <property type="entry name" value="q2cbj1_9rhob like domain"/>
    <property type="match status" value="1"/>
</dbReference>
<dbReference type="InterPro" id="IPR051961">
    <property type="entry name" value="Fungal_Metabolite_Diox"/>
</dbReference>
<evidence type="ECO:0008006" key="4">
    <source>
        <dbReference type="Google" id="ProtNLM"/>
    </source>
</evidence>
<evidence type="ECO:0000313" key="2">
    <source>
        <dbReference type="EMBL" id="EED89028.1"/>
    </source>
</evidence>
<dbReference type="AlphaFoldDB" id="B8CAW9"/>
<dbReference type="eggNOG" id="ENOG502T7UT">
    <property type="taxonomic scope" value="Eukaryota"/>
</dbReference>
<keyword evidence="3" id="KW-1185">Reference proteome</keyword>
<name>B8CAW9_THAPS</name>
<proteinExistence type="predicted"/>
<protein>
    <recommendedName>
        <fullName evidence="4">Phytanoyl-CoA dioxygenase</fullName>
    </recommendedName>
</protein>
<dbReference type="GeneID" id="7450545"/>
<dbReference type="PaxDb" id="35128-Thaps9292"/>
<dbReference type="InParanoid" id="B8CAW9"/>
<evidence type="ECO:0000256" key="1">
    <source>
        <dbReference type="SAM" id="MobiDB-lite"/>
    </source>
</evidence>
<dbReference type="PANTHER" id="PTHR37563:SF2">
    <property type="entry name" value="PHYTANOYL-COA DIOXYGENASE FAMILY PROTEIN (AFU_ORTHOLOGUE AFUA_2G03330)"/>
    <property type="match status" value="1"/>
</dbReference>
<dbReference type="Proteomes" id="UP000001449">
    <property type="component" value="Chromosome 13"/>
</dbReference>